<organism evidence="1 2">
    <name type="scientific">Callosobruchus maculatus</name>
    <name type="common">Southern cowpea weevil</name>
    <name type="synonym">Pulse bruchid</name>
    <dbReference type="NCBI Taxonomy" id="64391"/>
    <lineage>
        <taxon>Eukaryota</taxon>
        <taxon>Metazoa</taxon>
        <taxon>Ecdysozoa</taxon>
        <taxon>Arthropoda</taxon>
        <taxon>Hexapoda</taxon>
        <taxon>Insecta</taxon>
        <taxon>Pterygota</taxon>
        <taxon>Neoptera</taxon>
        <taxon>Endopterygota</taxon>
        <taxon>Coleoptera</taxon>
        <taxon>Polyphaga</taxon>
        <taxon>Cucujiformia</taxon>
        <taxon>Chrysomeloidea</taxon>
        <taxon>Chrysomelidae</taxon>
        <taxon>Bruchinae</taxon>
        <taxon>Bruchini</taxon>
        <taxon>Callosobruchus</taxon>
    </lineage>
</organism>
<accession>A0A653BWZ1</accession>
<evidence type="ECO:0000313" key="2">
    <source>
        <dbReference type="Proteomes" id="UP000410492"/>
    </source>
</evidence>
<dbReference type="EMBL" id="CAACVG010006391">
    <property type="protein sequence ID" value="VEN40152.1"/>
    <property type="molecule type" value="Genomic_DNA"/>
</dbReference>
<proteinExistence type="predicted"/>
<dbReference type="AlphaFoldDB" id="A0A653BWZ1"/>
<dbReference type="Proteomes" id="UP000410492">
    <property type="component" value="Unassembled WGS sequence"/>
</dbReference>
<gene>
    <name evidence="1" type="ORF">CALMAC_LOCUS4421</name>
</gene>
<keyword evidence="2" id="KW-1185">Reference proteome</keyword>
<protein>
    <submittedName>
        <fullName evidence="1">Uncharacterized protein</fullName>
    </submittedName>
</protein>
<reference evidence="1 2" key="1">
    <citation type="submission" date="2019-01" db="EMBL/GenBank/DDBJ databases">
        <authorList>
            <person name="Sayadi A."/>
        </authorList>
    </citation>
    <scope>NUCLEOTIDE SEQUENCE [LARGE SCALE GENOMIC DNA]</scope>
</reference>
<name>A0A653BWZ1_CALMS</name>
<evidence type="ECO:0000313" key="1">
    <source>
        <dbReference type="EMBL" id="VEN40152.1"/>
    </source>
</evidence>
<sequence>MEVVSGRTAHLASFLQGERFVTTRFPIVRFGFTSREGIQDHEFWALATHLHLRGTLHQGLFTSLHLYTVSLHRIIFLPSYHLPSIYIWHAHRSSYSLVSRIFRQPLAYCTRMSSPLYRMGITTPSPPGAGILVVLWVLHLRSIRWELSF</sequence>